<dbReference type="EMBL" id="JABWCS010000219">
    <property type="protein sequence ID" value="NUU63416.1"/>
    <property type="molecule type" value="Genomic_DNA"/>
</dbReference>
<feature type="region of interest" description="Disordered" evidence="1">
    <location>
        <begin position="1"/>
        <end position="30"/>
    </location>
</feature>
<evidence type="ECO:0000256" key="1">
    <source>
        <dbReference type="SAM" id="MobiDB-lite"/>
    </source>
</evidence>
<gene>
    <name evidence="3" type="ORF">HPT30_23950</name>
</gene>
<comment type="caution">
    <text evidence="3">The sequence shown here is derived from an EMBL/GenBank/DDBJ whole genome shotgun (WGS) entry which is preliminary data.</text>
</comment>
<accession>A0A850ESA0</accession>
<evidence type="ECO:0000313" key="3">
    <source>
        <dbReference type="EMBL" id="NUU63416.1"/>
    </source>
</evidence>
<keyword evidence="4" id="KW-1185">Reference proteome</keyword>
<dbReference type="AlphaFoldDB" id="A0A850ESA0"/>
<feature type="transmembrane region" description="Helical" evidence="2">
    <location>
        <begin position="208"/>
        <end position="238"/>
    </location>
</feature>
<evidence type="ECO:0000256" key="2">
    <source>
        <dbReference type="SAM" id="Phobius"/>
    </source>
</evidence>
<feature type="transmembrane region" description="Helical" evidence="2">
    <location>
        <begin position="110"/>
        <end position="132"/>
    </location>
</feature>
<feature type="transmembrane region" description="Helical" evidence="2">
    <location>
        <begin position="75"/>
        <end position="98"/>
    </location>
</feature>
<dbReference type="Proteomes" id="UP000564806">
    <property type="component" value="Unassembled WGS sequence"/>
</dbReference>
<keyword evidence="2" id="KW-0812">Transmembrane</keyword>
<dbReference type="RefSeq" id="WP_175373827.1">
    <property type="nucleotide sequence ID" value="NZ_JABWCS010000219.1"/>
</dbReference>
<sequence length="246" mass="27010">MNNPEGGAPFNNPESQRPDQEPSQKQSSVTEQWNTLLQDERVQQARQASKQYYSFFASTLARPYRTMLSVGSAQLQHALITLSLVAVLSSLYFLTWFLKWSITPAIGPGFLKPLLLTVLGLAIAYGAGYVILRLEKVSFDPKLLLARFGTLLIPAVAALLLAIIFLALSLTTFSMYLLFLSYLFIFVALNAVIFQYPIRTSAGPIDTLFTLVIANSITAYIFYKLIASVIAGAIGGFFGGLSPFGF</sequence>
<reference evidence="3" key="1">
    <citation type="submission" date="2020-06" db="EMBL/GenBank/DDBJ databases">
        <title>Paenibacillus sp. nov., isolated from soil.</title>
        <authorList>
            <person name="Seo Y.L."/>
        </authorList>
    </citation>
    <scope>NUCLEOTIDE SEQUENCE [LARGE SCALE GENOMIC DNA]</scope>
    <source>
        <strain evidence="3">JW14</strain>
    </source>
</reference>
<protein>
    <submittedName>
        <fullName evidence="3">Uncharacterized protein</fullName>
    </submittedName>
</protein>
<keyword evidence="2" id="KW-0472">Membrane</keyword>
<proteinExistence type="predicted"/>
<feature type="transmembrane region" description="Helical" evidence="2">
    <location>
        <begin position="144"/>
        <end position="167"/>
    </location>
</feature>
<feature type="transmembrane region" description="Helical" evidence="2">
    <location>
        <begin position="173"/>
        <end position="196"/>
    </location>
</feature>
<organism evidence="3 4">
    <name type="scientific">Paenibacillus agri</name>
    <dbReference type="NCBI Taxonomy" id="2744309"/>
    <lineage>
        <taxon>Bacteria</taxon>
        <taxon>Bacillati</taxon>
        <taxon>Bacillota</taxon>
        <taxon>Bacilli</taxon>
        <taxon>Bacillales</taxon>
        <taxon>Paenibacillaceae</taxon>
        <taxon>Paenibacillus</taxon>
    </lineage>
</organism>
<evidence type="ECO:0000313" key="4">
    <source>
        <dbReference type="Proteomes" id="UP000564806"/>
    </source>
</evidence>
<name>A0A850ESA0_9BACL</name>
<keyword evidence="2" id="KW-1133">Transmembrane helix</keyword>